<dbReference type="KEGG" id="smag:AN936_00645"/>
<dbReference type="Proteomes" id="UP000058074">
    <property type="component" value="Chromosome"/>
</dbReference>
<accession>A0A0N7GRV0</accession>
<gene>
    <name evidence="2" type="ORF">AN936_00645</name>
</gene>
<reference evidence="2 3" key="1">
    <citation type="journal article" date="2015" name="Genome Announc.">
        <title>Complete Genome Sequence of Polypropylene Glycol- and Polyethylene Glycol-Degrading Sphingopyxis macrogoltabida Strain EY-1.</title>
        <authorList>
            <person name="Ohtsubo Y."/>
            <person name="Nagata Y."/>
            <person name="Numata M."/>
            <person name="Tsuchikane K."/>
            <person name="Hosoyama A."/>
            <person name="Yamazoe A."/>
            <person name="Tsuda M."/>
            <person name="Fujita N."/>
            <person name="Kawai F."/>
        </authorList>
    </citation>
    <scope>NUCLEOTIDE SEQUENCE [LARGE SCALE GENOMIC DNA]</scope>
    <source>
        <strain evidence="2 3">EY-1</strain>
    </source>
</reference>
<dbReference type="EMBL" id="CP012700">
    <property type="protein sequence ID" value="ALH78931.1"/>
    <property type="molecule type" value="Genomic_DNA"/>
</dbReference>
<evidence type="ECO:0008006" key="4">
    <source>
        <dbReference type="Google" id="ProtNLM"/>
    </source>
</evidence>
<evidence type="ECO:0000313" key="3">
    <source>
        <dbReference type="Proteomes" id="UP000058074"/>
    </source>
</evidence>
<name>A0A0N7GRV0_SPHMC</name>
<keyword evidence="1" id="KW-0732">Signal</keyword>
<proteinExistence type="predicted"/>
<organism evidence="2 3">
    <name type="scientific">Sphingopyxis macrogoltabida</name>
    <name type="common">Sphingomonas macrogoltabidus</name>
    <dbReference type="NCBI Taxonomy" id="33050"/>
    <lineage>
        <taxon>Bacteria</taxon>
        <taxon>Pseudomonadati</taxon>
        <taxon>Pseudomonadota</taxon>
        <taxon>Alphaproteobacteria</taxon>
        <taxon>Sphingomonadales</taxon>
        <taxon>Sphingomonadaceae</taxon>
        <taxon>Sphingopyxis</taxon>
    </lineage>
</organism>
<dbReference type="OrthoDB" id="8375at2"/>
<protein>
    <recommendedName>
        <fullName evidence="4">LVIVD repeat-containing protein</fullName>
    </recommendedName>
</protein>
<evidence type="ECO:0000256" key="1">
    <source>
        <dbReference type="SAM" id="SignalP"/>
    </source>
</evidence>
<feature type="chain" id="PRO_5006012173" description="LVIVD repeat-containing protein" evidence="1">
    <location>
        <begin position="28"/>
        <end position="584"/>
    </location>
</feature>
<feature type="signal peptide" evidence="1">
    <location>
        <begin position="1"/>
        <end position="27"/>
    </location>
</feature>
<dbReference type="PATRIC" id="fig|33050.5.peg.132"/>
<dbReference type="AlphaFoldDB" id="A0A0N7GRV0"/>
<dbReference type="RefSeq" id="WP_054586450.1">
    <property type="nucleotide sequence ID" value="NZ_CP012700.1"/>
</dbReference>
<evidence type="ECO:0000313" key="2">
    <source>
        <dbReference type="EMBL" id="ALH78931.1"/>
    </source>
</evidence>
<sequence>MKGIGTYRAAGAALLAALLWPAMTAAADWGSDVASRPIDIKDPWLKAWQEATPENPPKDPVPGVDYGMNPDGSFRHPSSTRLTTDVPGFPGQLDHWDQNSYAKNVEVVAFYPAVTSPWHAWANVVDFDGRRYLYTHDRDYLRILDVTDPRAAKIVWSKGGVWSAEGSSEDWDAAAVTDYFGGVTIAWNAKLQRNVLIASYEIGRFGLMEDKRREPDKVAAQRHYNSLKGFKVFVMNGPTPDKWDLIATRTTDTKHPDAPVGEQQGSGALDAVTWWGGKYMLLSAAPDDSYSLTEYPDYLYSPGYQVWDMADPANPKFVSQINVPGQVLGDKDSEAAYLANPRAGNRTSWMGSRNPIVLTKPVEQGGKIGFGGMGGLGFYTFDLSDPAAPKTFGHLSVPPSYAGTEFDNVDVSQYDRTGFVFSNGYPMNESCYEPYKDIFSIDVRDPAHPKVAAKFPRPKPPAGAGFTDFCQRRGSFGPKRSGGLGQPERGRQGLAIYAFYNAGIQIFDVKDPAKPTIAGYFVPRFPTTKELPGYTFGNSTFAVYTEYDRNIIWAFSVNGVYALSSPLLGKPNLGAPRTIWPERP</sequence>